<feature type="compositionally biased region" description="Acidic residues" evidence="1">
    <location>
        <begin position="908"/>
        <end position="919"/>
    </location>
</feature>
<name>A0A023EYL3_TRIIF</name>
<dbReference type="PANTHER" id="PTHR14689">
    <property type="entry name" value="PHORBOL-ESTER_DAG-TYPE DOMAIN-CONTAINING PROTEIN"/>
    <property type="match status" value="1"/>
</dbReference>
<dbReference type="GO" id="GO:0005634">
    <property type="term" value="C:nucleus"/>
    <property type="evidence" value="ECO:0007669"/>
    <property type="project" value="TreeGrafter"/>
</dbReference>
<feature type="compositionally biased region" description="Polar residues" evidence="1">
    <location>
        <begin position="292"/>
        <end position="310"/>
    </location>
</feature>
<feature type="region of interest" description="Disordered" evidence="1">
    <location>
        <begin position="292"/>
        <end position="338"/>
    </location>
</feature>
<protein>
    <recommendedName>
        <fullName evidence="2">DUF4211 domain-containing protein</fullName>
    </recommendedName>
</protein>
<feature type="region of interest" description="Disordered" evidence="1">
    <location>
        <begin position="696"/>
        <end position="763"/>
    </location>
</feature>
<sequence length="1292" mass="145449">MDPVGSWSAYAASYNRLTNSSGIQGGSSSDLLGNSCGQGIPSSTSQLLLQAHAGSTMPTASPFTPTGFLSPPPYDGMFTPIFHQKAHYGSFQHRSSIKQSSEPEYNQLPSVSGNFFEQTTGWSQGSPFGILPHESVVPNASSKPYDNVNPHVQLQSLNQHNSQLNTAFVDPKKQTQLPTPSKPSAFFQQPLIPDSGYKNSEYPHRFAYGHIQQPCAIQATGPPKEYRISQSSRILFEQNLDRNDYGLSLSKITSIQRNPKDYESCERSLDSESQSSPISYAMMDTQRGFQNTKTRPHQFQLSDDQSCRFNSDSDYHRKTNENYSASDGSDCVGVPRRSPSVHSTSPIYPMYNSPMTSISSPSPSHHDVCFNKPSNDEVPPLDVSLPHNSVSFSSVIRSEKNYTDDRFDRDDIAKLQWDERQRRYVTYETSKIQRSYEDPNQLCLQDLSSCRGDPMSLVKTLQQQVPDKYSDDRMKRTRMNQEKLQEPACNRVPPPAHHNANLQNQNGYFEFDRWNIASGKMFSAASVTLGPPQTSSTLSSTFTGQHQHQSTAALVVPHHGASLSYLPAFHVSSSHLNSQSVPDSGDSEEPTPSSIQQQPPSTPNSPLALPQSEPNSLSPKQNNSQPSIVVPNIEEELSFLTEDNLTSENDNTIKKKLAPNPNAEYHVTYLNFLKGNSHTSSPLNFVKKTTWTKEKPLRTKEINEEPVVKNSPPQEFPSDPQDDPRYYPLPKSSYKKSFESSDSEEEATIKNEDVKPDIEFDKSGQTLGYDNKVVADNGIKNLCNNVTSAKEDEHLSKKEIIEKKSVNNKNDKKSKSKANAKEVLTDSISLSEAAETSSSINKRKLYQRKAKLPEMDDIRIKTEEVDLDIPASDSDLDPAWEPTSDDEEDIKPKSGRKKKRYDSPTSSFDEDDDDDDDEYVPSSKRKKRVKKKAPTNSKPKVVITKPQPLPAEGKVRVVSQEKLMSPSVLSTSVTQPVKKALNPAFPFNVYDFVIATSDQKNYFPPIWRVKEHNMLHKFLHFVKNGVSYYTNVPTFTAWSPGSKFVYAAIDVKLVKQIKRDITVKLLSRNLLDVTVGRDIIDRTIKDSMKYQDNFDIFIQTLISHSLDSNFLKAIVQEKDDYFLNNVKVIDDYIDKLKSDLIPLLKWTEQICEAIEKYPGYKTKLSSGTCICYGNAEVAIGLEGSPYDYQTLEIVQDNVVDVDEIALEVTLCPSCFEYFQVMHKLCHYKKHIFGLCDEQVKVKKREDESRNSSTLLNVLLSDNDWLNKVFMDSCTFWGYVEKIVAIDLKVKKS</sequence>
<feature type="compositionally biased region" description="Basic residues" evidence="1">
    <location>
        <begin position="923"/>
        <end position="933"/>
    </location>
</feature>
<feature type="compositionally biased region" description="Acidic residues" evidence="1">
    <location>
        <begin position="874"/>
        <end position="889"/>
    </location>
</feature>
<feature type="compositionally biased region" description="Basic and acidic residues" evidence="1">
    <location>
        <begin position="311"/>
        <end position="320"/>
    </location>
</feature>
<dbReference type="EMBL" id="GBBI01005033">
    <property type="protein sequence ID" value="JAC13679.1"/>
    <property type="molecule type" value="mRNA"/>
</dbReference>
<evidence type="ECO:0000256" key="1">
    <source>
        <dbReference type="SAM" id="MobiDB-lite"/>
    </source>
</evidence>
<feature type="compositionally biased region" description="Basic and acidic residues" evidence="1">
    <location>
        <begin position="696"/>
        <end position="707"/>
    </location>
</feature>
<proteinExistence type="evidence at transcript level"/>
<dbReference type="InterPro" id="IPR025451">
    <property type="entry name" value="DUF4211"/>
</dbReference>
<feature type="region of interest" description="Disordered" evidence="1">
    <location>
        <begin position="803"/>
        <end position="823"/>
    </location>
</feature>
<organism evidence="3">
    <name type="scientific">Triatoma infestans</name>
    <name type="common">Assassin bug</name>
    <dbReference type="NCBI Taxonomy" id="30076"/>
    <lineage>
        <taxon>Eukaryota</taxon>
        <taxon>Metazoa</taxon>
        <taxon>Ecdysozoa</taxon>
        <taxon>Arthropoda</taxon>
        <taxon>Hexapoda</taxon>
        <taxon>Insecta</taxon>
        <taxon>Pterygota</taxon>
        <taxon>Neoptera</taxon>
        <taxon>Paraneoptera</taxon>
        <taxon>Hemiptera</taxon>
        <taxon>Heteroptera</taxon>
        <taxon>Panheteroptera</taxon>
        <taxon>Cimicomorpha</taxon>
        <taxon>Reduviidae</taxon>
        <taxon>Triatominae</taxon>
        <taxon>Triatoma</taxon>
    </lineage>
</organism>
<feature type="compositionally biased region" description="Polar residues" evidence="1">
    <location>
        <begin position="612"/>
        <end position="626"/>
    </location>
</feature>
<evidence type="ECO:0000313" key="3">
    <source>
        <dbReference type="EMBL" id="JAC13679.1"/>
    </source>
</evidence>
<feature type="compositionally biased region" description="Low complexity" evidence="1">
    <location>
        <begin position="590"/>
        <end position="599"/>
    </location>
</feature>
<accession>A0A023EYL3</accession>
<dbReference type="PANTHER" id="PTHR14689:SF0">
    <property type="entry name" value="COILED-COIL DOMAIN-CONTAINING PROTEIN 82"/>
    <property type="match status" value="1"/>
</dbReference>
<dbReference type="Pfam" id="PF13926">
    <property type="entry name" value="DUF4211"/>
    <property type="match status" value="1"/>
</dbReference>
<reference evidence="3" key="1">
    <citation type="journal article" date="2014" name="PLoS Negl. Trop. Dis.">
        <title>An updated insight into the Sialotranscriptome of Triatoma infestans: developmental stage and geographic variations.</title>
        <authorList>
            <person name="Schwarz A."/>
            <person name="Medrano-Mercado N."/>
            <person name="Schaub G.A."/>
            <person name="Struchiner C.J."/>
            <person name="Bargues M.D."/>
            <person name="Levy M.Z."/>
            <person name="Ribeiro J.M."/>
        </authorList>
    </citation>
    <scope>NUCLEOTIDE SEQUENCE</scope>
    <source>
        <strain evidence="3">Chile</strain>
        <tissue evidence="3">Salivary glands</tissue>
    </source>
</reference>
<feature type="domain" description="DUF4211" evidence="2">
    <location>
        <begin position="1083"/>
        <end position="1191"/>
    </location>
</feature>
<feature type="region of interest" description="Disordered" evidence="1">
    <location>
        <begin position="863"/>
        <end position="944"/>
    </location>
</feature>
<evidence type="ECO:0000259" key="2">
    <source>
        <dbReference type="Pfam" id="PF13926"/>
    </source>
</evidence>
<feature type="compositionally biased region" description="Basic and acidic residues" evidence="1">
    <location>
        <begin position="747"/>
        <end position="762"/>
    </location>
</feature>
<feature type="region of interest" description="Disordered" evidence="1">
    <location>
        <begin position="575"/>
        <end position="626"/>
    </location>
</feature>